<dbReference type="EMBL" id="KN293998">
    <property type="protein sequence ID" value="KGQ01666.1"/>
    <property type="molecule type" value="Genomic_DNA"/>
</dbReference>
<evidence type="ECO:0000313" key="2">
    <source>
        <dbReference type="EMBL" id="KGQ01666.1"/>
    </source>
</evidence>
<evidence type="ECO:0000256" key="1">
    <source>
        <dbReference type="SAM" id="MobiDB-lite"/>
    </source>
</evidence>
<accession>A0A0A2V1N5</accession>
<dbReference type="Proteomes" id="UP000002059">
    <property type="component" value="Partially assembled WGS sequence"/>
</dbReference>
<dbReference type="AlphaFoldDB" id="A0A0A2V1N5"/>
<proteinExistence type="predicted"/>
<dbReference type="HOGENOM" id="CLU_1321250_0_0_1"/>
<keyword evidence="3" id="KW-1185">Reference proteome</keyword>
<evidence type="ECO:0000313" key="3">
    <source>
        <dbReference type="Proteomes" id="UP000002059"/>
    </source>
</evidence>
<gene>
    <name evidence="2" type="ORF">PAAG_11658</name>
</gene>
<sequence>MNEALRQAKENLAVAESNDLGTYWTGSSNSVKIMLSEDSTTQVDGKGQSRGPTGSISSEATRPERSTRNHQRRQGKAHSVLRPISPSKFISKSHSAKQEERRNMIPAIIFITSILMLKSLERGFPILFYPLGPDMDENVDGERALRSKQYLSSILEQSLQVDYASFQDANDATAWKCKSNYQGASQSDYIRDKKPCFIFKRSTSEILT</sequence>
<dbReference type="VEuPathDB" id="FungiDB:PAAG_11658"/>
<dbReference type="RefSeq" id="XP_015703174.1">
    <property type="nucleotide sequence ID" value="XM_015847265.1"/>
</dbReference>
<dbReference type="KEGG" id="pbl:PAAG_11658"/>
<name>A0A0A2V1N5_PARBA</name>
<reference evidence="2 3" key="1">
    <citation type="journal article" date="2011" name="PLoS Genet.">
        <title>Comparative genomic analysis of human fungal pathogens causing paracoccidioidomycosis.</title>
        <authorList>
            <person name="Desjardins C.A."/>
            <person name="Champion M.D."/>
            <person name="Holder J.W."/>
            <person name="Muszewska A."/>
            <person name="Goldberg J."/>
            <person name="Bailao A.M."/>
            <person name="Brigido M.M."/>
            <person name="Ferreira M.E."/>
            <person name="Garcia A.M."/>
            <person name="Grynberg M."/>
            <person name="Gujja S."/>
            <person name="Heiman D.I."/>
            <person name="Henn M.R."/>
            <person name="Kodira C.D."/>
            <person name="Leon-Narvaez H."/>
            <person name="Longo L.V."/>
            <person name="Ma L.J."/>
            <person name="Malavazi I."/>
            <person name="Matsuo A.L."/>
            <person name="Morais F.V."/>
            <person name="Pereira M."/>
            <person name="Rodriguez-Brito S."/>
            <person name="Sakthikumar S."/>
            <person name="Salem-Izacc S.M."/>
            <person name="Sykes S.M."/>
            <person name="Teixeira M.M."/>
            <person name="Vallejo M.C."/>
            <person name="Walter M.E."/>
            <person name="Yandava C."/>
            <person name="Young S."/>
            <person name="Zeng Q."/>
            <person name="Zucker J."/>
            <person name="Felipe M.S."/>
            <person name="Goldman G.H."/>
            <person name="Haas B.J."/>
            <person name="McEwen J.G."/>
            <person name="Nino-Vega G."/>
            <person name="Puccia R."/>
            <person name="San-Blas G."/>
            <person name="Soares C.M."/>
            <person name="Birren B.W."/>
            <person name="Cuomo C.A."/>
        </authorList>
    </citation>
    <scope>NUCLEOTIDE SEQUENCE [LARGE SCALE GENOMIC DNA]</scope>
    <source>
        <strain evidence="3">ATCC MYA-826 / Pb01</strain>
    </source>
</reference>
<protein>
    <submittedName>
        <fullName evidence="2">Uncharacterized protein</fullName>
    </submittedName>
</protein>
<dbReference type="GeneID" id="26970583"/>
<organism evidence="2 3">
    <name type="scientific">Paracoccidioides lutzii (strain ATCC MYA-826 / Pb01)</name>
    <name type="common">Paracoccidioides brasiliensis</name>
    <dbReference type="NCBI Taxonomy" id="502779"/>
    <lineage>
        <taxon>Eukaryota</taxon>
        <taxon>Fungi</taxon>
        <taxon>Dikarya</taxon>
        <taxon>Ascomycota</taxon>
        <taxon>Pezizomycotina</taxon>
        <taxon>Eurotiomycetes</taxon>
        <taxon>Eurotiomycetidae</taxon>
        <taxon>Onygenales</taxon>
        <taxon>Ajellomycetaceae</taxon>
        <taxon>Paracoccidioides</taxon>
    </lineage>
</organism>
<feature type="region of interest" description="Disordered" evidence="1">
    <location>
        <begin position="38"/>
        <end position="97"/>
    </location>
</feature>
<feature type="compositionally biased region" description="Polar residues" evidence="1">
    <location>
        <begin position="50"/>
        <end position="60"/>
    </location>
</feature>